<reference evidence="2 3" key="1">
    <citation type="submission" date="2019-08" db="EMBL/GenBank/DDBJ databases">
        <title>Luteimonas viscosus sp. nov., isolated from soil of a sunflower field.</title>
        <authorList>
            <person name="Jianli Z."/>
            <person name="Ying Z."/>
        </authorList>
    </citation>
    <scope>NUCLEOTIDE SEQUENCE [LARGE SCALE GENOMIC DNA]</scope>
    <source>
        <strain evidence="2 3">XBU10</strain>
    </source>
</reference>
<dbReference type="OrthoDB" id="69432at2"/>
<dbReference type="RefSeq" id="WP_149101431.1">
    <property type="nucleotide sequence ID" value="NZ_VTFT01000001.1"/>
</dbReference>
<accession>A0A5D4XM30</accession>
<dbReference type="AlphaFoldDB" id="A0A5D4XM30"/>
<keyword evidence="1" id="KW-0732">Signal</keyword>
<dbReference type="Proteomes" id="UP000324973">
    <property type="component" value="Unassembled WGS sequence"/>
</dbReference>
<protein>
    <submittedName>
        <fullName evidence="2">Uncharacterized protein</fullName>
    </submittedName>
</protein>
<comment type="caution">
    <text evidence="2">The sequence shown here is derived from an EMBL/GenBank/DDBJ whole genome shotgun (WGS) entry which is preliminary data.</text>
</comment>
<keyword evidence="3" id="KW-1185">Reference proteome</keyword>
<sequence length="270" mass="29277">MSRFRKFAMLLALAAGPVALAAEPAPPSSPPAQVMVVGLFHFSNPGRDMFNLRVDDVLADGRQAEIERIADGLARFRPTTVMVEWKPEVTDERYALYRAGSLDPSRNEVVQLGFRLAARMGLERVDGIDVDGDFPFGPVKAFADARGSGARLDEALARVGREVQEMSRRIAAGSLGSVLRYMNTPGRALETHGFYIDLLRFGEGAEQPGAALASAWYARNLGICARLLQALPAGGRAVVFYGDGHAHLLRQCVIEAPGVDLVEANDWLVD</sequence>
<proteinExistence type="predicted"/>
<feature type="chain" id="PRO_5022961118" evidence="1">
    <location>
        <begin position="22"/>
        <end position="270"/>
    </location>
</feature>
<dbReference type="EMBL" id="VTFT01000001">
    <property type="protein sequence ID" value="TYT24881.1"/>
    <property type="molecule type" value="Genomic_DNA"/>
</dbReference>
<dbReference type="InterPro" id="IPR043749">
    <property type="entry name" value="DUF5694"/>
</dbReference>
<name>A0A5D4XM30_9GAMM</name>
<organism evidence="2 3">
    <name type="scientific">Luteimonas viscosa</name>
    <dbReference type="NCBI Taxonomy" id="1132694"/>
    <lineage>
        <taxon>Bacteria</taxon>
        <taxon>Pseudomonadati</taxon>
        <taxon>Pseudomonadota</taxon>
        <taxon>Gammaproteobacteria</taxon>
        <taxon>Lysobacterales</taxon>
        <taxon>Lysobacteraceae</taxon>
        <taxon>Luteimonas</taxon>
    </lineage>
</organism>
<evidence type="ECO:0000313" key="3">
    <source>
        <dbReference type="Proteomes" id="UP000324973"/>
    </source>
</evidence>
<gene>
    <name evidence="2" type="ORF">FZO89_00510</name>
</gene>
<feature type="signal peptide" evidence="1">
    <location>
        <begin position="1"/>
        <end position="21"/>
    </location>
</feature>
<evidence type="ECO:0000256" key="1">
    <source>
        <dbReference type="SAM" id="SignalP"/>
    </source>
</evidence>
<dbReference type="Pfam" id="PF18950">
    <property type="entry name" value="DUF5694"/>
    <property type="match status" value="1"/>
</dbReference>
<evidence type="ECO:0000313" key="2">
    <source>
        <dbReference type="EMBL" id="TYT24881.1"/>
    </source>
</evidence>